<evidence type="ECO:0000313" key="4">
    <source>
        <dbReference type="Proteomes" id="UP001189122"/>
    </source>
</evidence>
<evidence type="ECO:0000313" key="3">
    <source>
        <dbReference type="EMBL" id="CAA2626268.1"/>
    </source>
</evidence>
<dbReference type="FunFam" id="1.25.40.10:FF:000351">
    <property type="entry name" value="Pentatricopeptide repeat-containing protein"/>
    <property type="match status" value="1"/>
</dbReference>
<dbReference type="InterPro" id="IPR046960">
    <property type="entry name" value="PPR_At4g14850-like_plant"/>
</dbReference>
<dbReference type="PANTHER" id="PTHR24015">
    <property type="entry name" value="OS07G0578800 PROTEIN-RELATED"/>
    <property type="match status" value="1"/>
</dbReference>
<proteinExistence type="predicted"/>
<dbReference type="Proteomes" id="UP001189122">
    <property type="component" value="Unassembled WGS sequence"/>
</dbReference>
<keyword evidence="4" id="KW-1185">Reference proteome</keyword>
<organism evidence="3">
    <name type="scientific">Spirodela intermedia</name>
    <name type="common">Intermediate duckweed</name>
    <dbReference type="NCBI Taxonomy" id="51605"/>
    <lineage>
        <taxon>Eukaryota</taxon>
        <taxon>Viridiplantae</taxon>
        <taxon>Streptophyta</taxon>
        <taxon>Embryophyta</taxon>
        <taxon>Tracheophyta</taxon>
        <taxon>Spermatophyta</taxon>
        <taxon>Magnoliopsida</taxon>
        <taxon>Liliopsida</taxon>
        <taxon>Araceae</taxon>
        <taxon>Lemnoideae</taxon>
        <taxon>Spirodela</taxon>
    </lineage>
</organism>
<dbReference type="AlphaFoldDB" id="A0A7I8J827"/>
<dbReference type="GO" id="GO:0009451">
    <property type="term" value="P:RNA modification"/>
    <property type="evidence" value="ECO:0007669"/>
    <property type="project" value="InterPro"/>
</dbReference>
<dbReference type="PROSITE" id="PS51375">
    <property type="entry name" value="PPR"/>
    <property type="match status" value="1"/>
</dbReference>
<sequence>MNVHQTLMSTVPEAPPAGFTSPHPFHQVLPPKHSIGWGSHGICVKGGLDLGAHVRSALVSMYSRCGCMASAWQMFGGMPQEPDLVQWSAMVTGFLQAGEYERSIWVFSEMTASLRQKPDAVLVASVLSACGSLTAIRLGKAIHCNVYRLGIESDVSVTCALMNMYLKCGFTHPGSRIFLTMPEKNSTAFNIMISGVCDSCEGSNDLGRSKIYF</sequence>
<dbReference type="EMBL" id="LR743596">
    <property type="protein sequence ID" value="CAA2626268.1"/>
    <property type="molecule type" value="Genomic_DNA"/>
</dbReference>
<evidence type="ECO:0000256" key="1">
    <source>
        <dbReference type="ARBA" id="ARBA00022737"/>
    </source>
</evidence>
<accession>A0A7I8J827</accession>
<evidence type="ECO:0000256" key="2">
    <source>
        <dbReference type="PROSITE-ProRule" id="PRU00708"/>
    </source>
</evidence>
<name>A0A7I8J827_SPIIN</name>
<dbReference type="Gene3D" id="1.25.40.10">
    <property type="entry name" value="Tetratricopeptide repeat domain"/>
    <property type="match status" value="2"/>
</dbReference>
<protein>
    <submittedName>
        <fullName evidence="3">Uncharacterized protein</fullName>
    </submittedName>
</protein>
<reference evidence="3 4" key="1">
    <citation type="submission" date="2019-12" db="EMBL/GenBank/DDBJ databases">
        <authorList>
            <person name="Scholz U."/>
            <person name="Mascher M."/>
            <person name="Fiebig A."/>
        </authorList>
    </citation>
    <scope>NUCLEOTIDE SEQUENCE</scope>
</reference>
<dbReference type="GO" id="GO:0003723">
    <property type="term" value="F:RNA binding"/>
    <property type="evidence" value="ECO:0007669"/>
    <property type="project" value="InterPro"/>
</dbReference>
<dbReference type="InterPro" id="IPR011990">
    <property type="entry name" value="TPR-like_helical_dom_sf"/>
</dbReference>
<keyword evidence="1" id="KW-0677">Repeat</keyword>
<dbReference type="EMBL" id="CACRZD030000009">
    <property type="protein sequence ID" value="CAA6665583.1"/>
    <property type="molecule type" value="Genomic_DNA"/>
</dbReference>
<dbReference type="Pfam" id="PF01535">
    <property type="entry name" value="PPR"/>
    <property type="match status" value="2"/>
</dbReference>
<feature type="repeat" description="PPR" evidence="2">
    <location>
        <begin position="83"/>
        <end position="113"/>
    </location>
</feature>
<gene>
    <name evidence="3" type="ORF">SI7747_09011972</name>
</gene>
<dbReference type="InterPro" id="IPR002885">
    <property type="entry name" value="PPR_rpt"/>
</dbReference>
<dbReference type="PANTHER" id="PTHR24015:SF548">
    <property type="entry name" value="OS08G0340900 PROTEIN"/>
    <property type="match status" value="1"/>
</dbReference>